<evidence type="ECO:0000256" key="5">
    <source>
        <dbReference type="ARBA" id="ARBA00022448"/>
    </source>
</evidence>
<keyword evidence="6 22" id="KW-0349">Heme</keyword>
<dbReference type="Pfam" id="PF00173">
    <property type="entry name" value="Cyt-b5"/>
    <property type="match status" value="1"/>
</dbReference>
<dbReference type="InterPro" id="IPR037396">
    <property type="entry name" value="FMN_HAD"/>
</dbReference>
<evidence type="ECO:0000256" key="8">
    <source>
        <dbReference type="ARBA" id="ARBA00022643"/>
    </source>
</evidence>
<comment type="similarity">
    <text evidence="16">In the N-terminal section; belongs to the cytochrome b5 family.</text>
</comment>
<evidence type="ECO:0000259" key="24">
    <source>
        <dbReference type="PROSITE" id="PS50255"/>
    </source>
</evidence>
<dbReference type="Pfam" id="PF01070">
    <property type="entry name" value="FMN_dh"/>
    <property type="match status" value="1"/>
</dbReference>
<protein>
    <recommendedName>
        <fullName evidence="18">L-lactate dehydrogenase (cytochrome)</fullName>
        <ecNumber evidence="17">1.1.2.3</ecNumber>
    </recommendedName>
    <alternativeName>
        <fullName evidence="20">Cytochrome b2</fullName>
    </alternativeName>
    <alternativeName>
        <fullName evidence="19">Flavocytochrome b2</fullName>
    </alternativeName>
    <alternativeName>
        <fullName evidence="21">L-lactate ferricytochrome c oxidoreductase</fullName>
    </alternativeName>
</protein>
<accession>D8PKN3</accession>
<comment type="similarity">
    <text evidence="15">In the C-terminal section; belongs to the FMN-dependent alpha-hydroxy acid dehydrogenase family.</text>
</comment>
<organism evidence="27">
    <name type="scientific">Schizophyllum commune (strain H4-8 / FGSC 9210)</name>
    <name type="common">Split gill fungus</name>
    <dbReference type="NCBI Taxonomy" id="578458"/>
    <lineage>
        <taxon>Eukaryota</taxon>
        <taxon>Fungi</taxon>
        <taxon>Dikarya</taxon>
        <taxon>Basidiomycota</taxon>
        <taxon>Agaricomycotina</taxon>
        <taxon>Agaricomycetes</taxon>
        <taxon>Agaricomycetidae</taxon>
        <taxon>Agaricales</taxon>
        <taxon>Schizophyllaceae</taxon>
        <taxon>Schizophyllum</taxon>
    </lineage>
</organism>
<dbReference type="OMA" id="FHAKDVF"/>
<feature type="domain" description="Cytochrome b5 heme-binding" evidence="24">
    <location>
        <begin position="1"/>
        <end position="77"/>
    </location>
</feature>
<dbReference type="STRING" id="578458.D8PKN3"/>
<evidence type="ECO:0000256" key="3">
    <source>
        <dbReference type="ARBA" id="ARBA00004569"/>
    </source>
</evidence>
<dbReference type="PRINTS" id="PR00363">
    <property type="entry name" value="CYTOCHROMEB5"/>
</dbReference>
<comment type="catalytic activity">
    <reaction evidence="14">
        <text>(S)-lactate + 2 Fe(III)-[cytochrome c] = 2 Fe(II)-[cytochrome c] + pyruvate + 2 H(+)</text>
        <dbReference type="Rhea" id="RHEA:19909"/>
        <dbReference type="Rhea" id="RHEA-COMP:10350"/>
        <dbReference type="Rhea" id="RHEA-COMP:14399"/>
        <dbReference type="ChEBI" id="CHEBI:15361"/>
        <dbReference type="ChEBI" id="CHEBI:15378"/>
        <dbReference type="ChEBI" id="CHEBI:16651"/>
        <dbReference type="ChEBI" id="CHEBI:29033"/>
        <dbReference type="ChEBI" id="CHEBI:29034"/>
        <dbReference type="EC" id="1.1.2.3"/>
    </reaction>
    <physiologicalReaction direction="left-to-right" evidence="14">
        <dbReference type="Rhea" id="RHEA:19910"/>
    </physiologicalReaction>
</comment>
<dbReference type="InterPro" id="IPR001199">
    <property type="entry name" value="Cyt_B5-like_heme/steroid-bd"/>
</dbReference>
<evidence type="ECO:0000256" key="6">
    <source>
        <dbReference type="ARBA" id="ARBA00022617"/>
    </source>
</evidence>
<dbReference type="InterPro" id="IPR000262">
    <property type="entry name" value="FMN-dep_DH"/>
</dbReference>
<dbReference type="GO" id="GO:0046872">
    <property type="term" value="F:metal ion binding"/>
    <property type="evidence" value="ECO:0007669"/>
    <property type="project" value="UniProtKB-UniRule"/>
</dbReference>
<dbReference type="PROSITE" id="PS00191">
    <property type="entry name" value="CYTOCHROME_B5_1"/>
    <property type="match status" value="1"/>
</dbReference>
<dbReference type="InterPro" id="IPR037458">
    <property type="entry name" value="L-MDH/L-LDH_FMN-bd"/>
</dbReference>
<comment type="subcellular location">
    <subcellularLocation>
        <location evidence="3">Mitochondrion intermembrane space</location>
    </subcellularLocation>
</comment>
<evidence type="ECO:0000256" key="10">
    <source>
        <dbReference type="ARBA" id="ARBA00022946"/>
    </source>
</evidence>
<dbReference type="EMBL" id="GL377302">
    <property type="protein sequence ID" value="EFJ04007.1"/>
    <property type="molecule type" value="Genomic_DNA"/>
</dbReference>
<proteinExistence type="inferred from homology"/>
<evidence type="ECO:0000313" key="26">
    <source>
        <dbReference type="EMBL" id="EFJ04007.1"/>
    </source>
</evidence>
<dbReference type="CDD" id="cd02922">
    <property type="entry name" value="FCB2_FMN"/>
    <property type="match status" value="1"/>
</dbReference>
<evidence type="ECO:0000256" key="15">
    <source>
        <dbReference type="ARBA" id="ARBA00061137"/>
    </source>
</evidence>
<sequence length="482" mass="53013">MPLTLQQVAEHNSAKSCWVIINNKVYDVTEFLQEHPGGPDIILKYAGRDATQVYEPIHPRDALDKNLPPSKHLGPVDAQSADVLKDAKASRKQTKDEIRSAEAHRWKPPLSHILSLHDMEEVALKVLSHKARTYYSSSAEDEVSYYSNAQAFTRFFFHARVLRPVSHCDPSTTILGHPSALPIFVSGAGLARLGHPLGEANITRGCAAGGIIQMVSSSPSLSYAEIMDAAAPGQTLFFQLYKNKDDAIAEQRVREVERLGYKAIFLTVDAVVPSKRERDIGSAWDLEEEERGGPIEYVEEPQDGTAHGWGAGGALVLNDDKDMTWEKTIPWLRSVTRLPVVVKGIQCVEDALLAVEAGVDGILLSNHGGRQLDYALPPLEVLYRLRTRHPEVFSKVEVYLDGGVRRGTDVIKAVCLGTTAVGLGRPFLYAQSAYGAAGVKRIIHILESEIVTAMRLMGVSSLKGLSPAMVERVDWQPMRARL</sequence>
<comment type="subunit">
    <text evidence="4">Homotetramer.</text>
</comment>
<evidence type="ECO:0000256" key="18">
    <source>
        <dbReference type="ARBA" id="ARBA00068515"/>
    </source>
</evidence>
<dbReference type="SUPFAM" id="SSF51395">
    <property type="entry name" value="FMN-linked oxidoreductases"/>
    <property type="match status" value="1"/>
</dbReference>
<dbReference type="Gene3D" id="3.10.120.10">
    <property type="entry name" value="Cytochrome b5-like heme/steroid binding domain"/>
    <property type="match status" value="1"/>
</dbReference>
<evidence type="ECO:0000256" key="22">
    <source>
        <dbReference type="RuleBase" id="RU362121"/>
    </source>
</evidence>
<dbReference type="RefSeq" id="XP_003038909.1">
    <property type="nucleotide sequence ID" value="XM_003038863.1"/>
</dbReference>
<evidence type="ECO:0000256" key="9">
    <source>
        <dbReference type="ARBA" id="ARBA00022723"/>
    </source>
</evidence>
<evidence type="ECO:0000256" key="7">
    <source>
        <dbReference type="ARBA" id="ARBA00022630"/>
    </source>
</evidence>
<keyword evidence="11" id="KW-0560">Oxidoreductase</keyword>
<keyword evidence="27" id="KW-1185">Reference proteome</keyword>
<evidence type="ECO:0000256" key="13">
    <source>
        <dbReference type="ARBA" id="ARBA00023128"/>
    </source>
</evidence>
<comment type="cofactor">
    <cofactor evidence="1">
        <name>FMN</name>
        <dbReference type="ChEBI" id="CHEBI:58210"/>
    </cofactor>
</comment>
<dbReference type="PANTHER" id="PTHR10578">
    <property type="entry name" value="S -2-HYDROXY-ACID OXIDASE-RELATED"/>
    <property type="match status" value="1"/>
</dbReference>
<dbReference type="Gene3D" id="3.20.20.70">
    <property type="entry name" value="Aldolase class I"/>
    <property type="match status" value="1"/>
</dbReference>
<evidence type="ECO:0000256" key="17">
    <source>
        <dbReference type="ARBA" id="ARBA00066458"/>
    </source>
</evidence>
<keyword evidence="7" id="KW-0285">Flavoprotein</keyword>
<evidence type="ECO:0000256" key="2">
    <source>
        <dbReference type="ARBA" id="ARBA00001970"/>
    </source>
</evidence>
<dbReference type="HOGENOM" id="CLU_020639_1_1_1"/>
<evidence type="ECO:0000256" key="11">
    <source>
        <dbReference type="ARBA" id="ARBA00023002"/>
    </source>
</evidence>
<dbReference type="InParanoid" id="D8PKN3"/>
<feature type="domain" description="FMN hydroxy acid dehydrogenase" evidence="25">
    <location>
        <begin position="108"/>
        <end position="475"/>
    </location>
</feature>
<evidence type="ECO:0000256" key="14">
    <source>
        <dbReference type="ARBA" id="ARBA00052399"/>
    </source>
</evidence>
<dbReference type="eggNOG" id="KOG0537">
    <property type="taxonomic scope" value="Eukaryota"/>
</dbReference>
<dbReference type="InterPro" id="IPR018506">
    <property type="entry name" value="Cyt_B5_heme-BS"/>
</dbReference>
<keyword evidence="10" id="KW-0809">Transit peptide</keyword>
<dbReference type="PROSITE" id="PS00557">
    <property type="entry name" value="FMN_HYDROXY_ACID_DH_1"/>
    <property type="match status" value="1"/>
</dbReference>
<evidence type="ECO:0000256" key="1">
    <source>
        <dbReference type="ARBA" id="ARBA00001917"/>
    </source>
</evidence>
<evidence type="ECO:0000256" key="23">
    <source>
        <dbReference type="SAM" id="MobiDB-lite"/>
    </source>
</evidence>
<dbReference type="GO" id="GO:0020037">
    <property type="term" value="F:heme binding"/>
    <property type="evidence" value="ECO:0007669"/>
    <property type="project" value="UniProtKB-UniRule"/>
</dbReference>
<dbReference type="GO" id="GO:0004460">
    <property type="term" value="F:L-lactate dehydrogenase (cytochrome) activity"/>
    <property type="evidence" value="ECO:0007669"/>
    <property type="project" value="UniProtKB-EC"/>
</dbReference>
<evidence type="ECO:0000313" key="27">
    <source>
        <dbReference type="Proteomes" id="UP000007431"/>
    </source>
</evidence>
<gene>
    <name evidence="26" type="ORF">SCHCODRAFT_73694</name>
</gene>
<dbReference type="GO" id="GO:0005758">
    <property type="term" value="C:mitochondrial intermembrane space"/>
    <property type="evidence" value="ECO:0007669"/>
    <property type="project" value="UniProtKB-SubCell"/>
</dbReference>
<dbReference type="eggNOG" id="KOG0538">
    <property type="taxonomic scope" value="Eukaryota"/>
</dbReference>
<dbReference type="VEuPathDB" id="FungiDB:SCHCODRAFT_02609840"/>
<feature type="region of interest" description="Disordered" evidence="23">
    <location>
        <begin position="60"/>
        <end position="81"/>
    </location>
</feature>
<reference evidence="26 27" key="1">
    <citation type="journal article" date="2010" name="Nat. Biotechnol.">
        <title>Genome sequence of the model mushroom Schizophyllum commune.</title>
        <authorList>
            <person name="Ohm R.A."/>
            <person name="de Jong J.F."/>
            <person name="Lugones L.G."/>
            <person name="Aerts A."/>
            <person name="Kothe E."/>
            <person name="Stajich J.E."/>
            <person name="de Vries R.P."/>
            <person name="Record E."/>
            <person name="Levasseur A."/>
            <person name="Baker S.E."/>
            <person name="Bartholomew K.A."/>
            <person name="Coutinho P.M."/>
            <person name="Erdmann S."/>
            <person name="Fowler T.J."/>
            <person name="Gathman A.C."/>
            <person name="Lombard V."/>
            <person name="Henrissat B."/>
            <person name="Knabe N."/>
            <person name="Kuees U."/>
            <person name="Lilly W.W."/>
            <person name="Lindquist E."/>
            <person name="Lucas S."/>
            <person name="Magnuson J.K."/>
            <person name="Piumi F."/>
            <person name="Raudaskoski M."/>
            <person name="Salamov A."/>
            <person name="Schmutz J."/>
            <person name="Schwarze F.W.M.R."/>
            <person name="vanKuyk P.A."/>
            <person name="Horton J.S."/>
            <person name="Grigoriev I.V."/>
            <person name="Woesten H.A.B."/>
        </authorList>
    </citation>
    <scope>NUCLEOTIDE SEQUENCE [LARGE SCALE GENOMIC DNA]</scope>
    <source>
        <strain evidence="27">H4-8 / FGSC 9210</strain>
    </source>
</reference>
<evidence type="ECO:0000256" key="16">
    <source>
        <dbReference type="ARBA" id="ARBA00061589"/>
    </source>
</evidence>
<dbReference type="PROSITE" id="PS51349">
    <property type="entry name" value="FMN_HYDROXY_ACID_DH_2"/>
    <property type="match status" value="1"/>
</dbReference>
<evidence type="ECO:0000256" key="12">
    <source>
        <dbReference type="ARBA" id="ARBA00023004"/>
    </source>
</evidence>
<evidence type="ECO:0000259" key="25">
    <source>
        <dbReference type="PROSITE" id="PS51349"/>
    </source>
</evidence>
<evidence type="ECO:0000256" key="19">
    <source>
        <dbReference type="ARBA" id="ARBA00075949"/>
    </source>
</evidence>
<dbReference type="InterPro" id="IPR008259">
    <property type="entry name" value="FMN_hydac_DH_AS"/>
</dbReference>
<dbReference type="Proteomes" id="UP000007431">
    <property type="component" value="Unassembled WGS sequence"/>
</dbReference>
<keyword evidence="9 22" id="KW-0479">Metal-binding</keyword>
<dbReference type="OrthoDB" id="1925334at2759"/>
<keyword evidence="8" id="KW-0288">FMN</keyword>
<dbReference type="EC" id="1.1.2.3" evidence="17"/>
<evidence type="ECO:0000256" key="21">
    <source>
        <dbReference type="ARBA" id="ARBA00078938"/>
    </source>
</evidence>
<evidence type="ECO:0000256" key="4">
    <source>
        <dbReference type="ARBA" id="ARBA00011881"/>
    </source>
</evidence>
<dbReference type="SUPFAM" id="SSF55856">
    <property type="entry name" value="Cytochrome b5-like heme/steroid binding domain"/>
    <property type="match status" value="1"/>
</dbReference>
<dbReference type="FunFam" id="3.20.20.70:FF:000062">
    <property type="entry name" value="Cytochrome b2, mitochondrial, putative"/>
    <property type="match status" value="1"/>
</dbReference>
<dbReference type="PROSITE" id="PS50255">
    <property type="entry name" value="CYTOCHROME_B5_2"/>
    <property type="match status" value="1"/>
</dbReference>
<evidence type="ECO:0000256" key="20">
    <source>
        <dbReference type="ARBA" id="ARBA00078774"/>
    </source>
</evidence>
<dbReference type="FunFam" id="3.10.120.10:FF:000009">
    <property type="entry name" value="Cytochrome b2, mitochondrial, putative"/>
    <property type="match status" value="1"/>
</dbReference>
<dbReference type="AlphaFoldDB" id="D8PKN3"/>
<name>D8PKN3_SCHCM</name>
<dbReference type="GeneID" id="9594857"/>
<keyword evidence="5" id="KW-0813">Transport</keyword>
<comment type="similarity">
    <text evidence="22">Belongs to the cytochrome b5 family.</text>
</comment>
<dbReference type="KEGG" id="scm:SCHCO_02609840"/>
<keyword evidence="13" id="KW-0496">Mitochondrion</keyword>
<dbReference type="InterPro" id="IPR036400">
    <property type="entry name" value="Cyt_B5-like_heme/steroid_sf"/>
</dbReference>
<keyword evidence="12 22" id="KW-0408">Iron</keyword>
<dbReference type="PANTHER" id="PTHR10578:SF148">
    <property type="entry name" value="L-LACTATE DEHYDROGENASE (CYTOCHROME)"/>
    <property type="match status" value="1"/>
</dbReference>
<dbReference type="SMART" id="SM01117">
    <property type="entry name" value="Cyt-b5"/>
    <property type="match status" value="1"/>
</dbReference>
<dbReference type="InterPro" id="IPR013785">
    <property type="entry name" value="Aldolase_TIM"/>
</dbReference>
<comment type="cofactor">
    <cofactor evidence="2">
        <name>heme b</name>
        <dbReference type="ChEBI" id="CHEBI:60344"/>
    </cofactor>
</comment>